<dbReference type="AlphaFoldDB" id="A0A1R3GA29"/>
<dbReference type="EMBL" id="AWUE01023101">
    <property type="protein sequence ID" value="OMO54923.1"/>
    <property type="molecule type" value="Genomic_DNA"/>
</dbReference>
<evidence type="ECO:0000313" key="2">
    <source>
        <dbReference type="Proteomes" id="UP000187203"/>
    </source>
</evidence>
<accession>A0A1R3GA29</accession>
<organism evidence="1 2">
    <name type="scientific">Corchorus olitorius</name>
    <dbReference type="NCBI Taxonomy" id="93759"/>
    <lineage>
        <taxon>Eukaryota</taxon>
        <taxon>Viridiplantae</taxon>
        <taxon>Streptophyta</taxon>
        <taxon>Embryophyta</taxon>
        <taxon>Tracheophyta</taxon>
        <taxon>Spermatophyta</taxon>
        <taxon>Magnoliopsida</taxon>
        <taxon>eudicotyledons</taxon>
        <taxon>Gunneridae</taxon>
        <taxon>Pentapetalae</taxon>
        <taxon>rosids</taxon>
        <taxon>malvids</taxon>
        <taxon>Malvales</taxon>
        <taxon>Malvaceae</taxon>
        <taxon>Grewioideae</taxon>
        <taxon>Apeibeae</taxon>
        <taxon>Corchorus</taxon>
    </lineage>
</organism>
<keyword evidence="2" id="KW-1185">Reference proteome</keyword>
<evidence type="ECO:0000313" key="1">
    <source>
        <dbReference type="EMBL" id="OMO54923.1"/>
    </source>
</evidence>
<dbReference type="Proteomes" id="UP000187203">
    <property type="component" value="Unassembled WGS sequence"/>
</dbReference>
<sequence length="37" mass="3949">MALICSRSQATLGGVRKLSSLGQPLQPTFASRMQSRA</sequence>
<comment type="caution">
    <text evidence="1">The sequence shown here is derived from an EMBL/GenBank/DDBJ whole genome shotgun (WGS) entry which is preliminary data.</text>
</comment>
<gene>
    <name evidence="1" type="ORF">COLO4_36311</name>
</gene>
<proteinExistence type="predicted"/>
<protein>
    <submittedName>
        <fullName evidence="1">Uncharacterized protein</fullName>
    </submittedName>
</protein>
<reference evidence="2" key="1">
    <citation type="submission" date="2013-09" db="EMBL/GenBank/DDBJ databases">
        <title>Corchorus olitorius genome sequencing.</title>
        <authorList>
            <person name="Alam M."/>
            <person name="Haque M.S."/>
            <person name="Islam M.S."/>
            <person name="Emdad E.M."/>
            <person name="Islam M.M."/>
            <person name="Ahmed B."/>
            <person name="Halim A."/>
            <person name="Hossen Q.M.M."/>
            <person name="Hossain M.Z."/>
            <person name="Ahmed R."/>
            <person name="Khan M.M."/>
            <person name="Islam R."/>
            <person name="Rashid M.M."/>
            <person name="Khan S.A."/>
            <person name="Rahman M.S."/>
            <person name="Alam M."/>
            <person name="Yahiya A.S."/>
            <person name="Khan M.S."/>
            <person name="Azam M.S."/>
            <person name="Haque T."/>
            <person name="Lashkar M.Z.H."/>
            <person name="Akhand A.I."/>
            <person name="Morshed G."/>
            <person name="Roy S."/>
            <person name="Uddin K.S."/>
            <person name="Rabeya T."/>
            <person name="Hossain A.S."/>
            <person name="Chowdhury A."/>
            <person name="Snigdha A.R."/>
            <person name="Mortoza M.S."/>
            <person name="Matin S.A."/>
            <person name="Hoque S.M.E."/>
            <person name="Islam M.K."/>
            <person name="Roy D.K."/>
            <person name="Haider R."/>
            <person name="Moosa M.M."/>
            <person name="Elias S.M."/>
            <person name="Hasan A.M."/>
            <person name="Jahan S."/>
            <person name="Shafiuddin M."/>
            <person name="Mahmood N."/>
            <person name="Shommy N.S."/>
        </authorList>
    </citation>
    <scope>NUCLEOTIDE SEQUENCE [LARGE SCALE GENOMIC DNA]</scope>
    <source>
        <strain evidence="2">cv. O-4</strain>
    </source>
</reference>
<name>A0A1R3GA29_9ROSI</name>